<dbReference type="InterPro" id="IPR025392">
    <property type="entry name" value="DUF4124"/>
</dbReference>
<feature type="domain" description="DUF4124" evidence="4">
    <location>
        <begin position="17"/>
        <end position="67"/>
    </location>
</feature>
<evidence type="ECO:0000259" key="4">
    <source>
        <dbReference type="Pfam" id="PF13511"/>
    </source>
</evidence>
<reference evidence="5 6" key="1">
    <citation type="submission" date="2024-09" db="EMBL/GenBank/DDBJ databases">
        <authorList>
            <person name="Sun Q."/>
            <person name="Mori K."/>
        </authorList>
    </citation>
    <scope>NUCLEOTIDE SEQUENCE [LARGE SCALE GENOMIC DNA]</scope>
    <source>
        <strain evidence="5 6">NCAIM B.02336</strain>
    </source>
</reference>
<dbReference type="CDD" id="cd02976">
    <property type="entry name" value="NrdH"/>
    <property type="match status" value="1"/>
</dbReference>
<protein>
    <submittedName>
        <fullName evidence="5">Glutaredoxin family protein</fullName>
    </submittedName>
</protein>
<feature type="region of interest" description="Disordered" evidence="1">
    <location>
        <begin position="177"/>
        <end position="211"/>
    </location>
</feature>
<keyword evidence="6" id="KW-1185">Reference proteome</keyword>
<dbReference type="EMBL" id="JBHLTN010000003">
    <property type="protein sequence ID" value="MFC0591347.1"/>
    <property type="molecule type" value="Genomic_DNA"/>
</dbReference>
<proteinExistence type="predicted"/>
<feature type="chain" id="PRO_5047341585" evidence="2">
    <location>
        <begin position="29"/>
        <end position="211"/>
    </location>
</feature>
<evidence type="ECO:0000256" key="2">
    <source>
        <dbReference type="SAM" id="SignalP"/>
    </source>
</evidence>
<feature type="domain" description="Glutaredoxin" evidence="3">
    <location>
        <begin position="81"/>
        <end position="137"/>
    </location>
</feature>
<dbReference type="PROSITE" id="PS51354">
    <property type="entry name" value="GLUTAREDOXIN_2"/>
    <property type="match status" value="1"/>
</dbReference>
<accession>A0ABV6PNE7</accession>
<dbReference type="RefSeq" id="WP_377479239.1">
    <property type="nucleotide sequence ID" value="NZ_JBHLTN010000003.1"/>
</dbReference>
<dbReference type="Gene3D" id="3.40.30.10">
    <property type="entry name" value="Glutaredoxin"/>
    <property type="match status" value="1"/>
</dbReference>
<sequence length="211" mass="21731">MNPRLTSRRHLAAALTLALGLLAAGASAQVYRSVGPDGRITFSDTPPAAQPATPRGQAPAAADTSAALPYALRQTAQRYPVTLYTGTNCEPCASGRKLLSERGIPFTEKTIDTSADVAALQQLTGADSLPALSIGQQQLKGFSATEWTQYLSAAGYPAQSQLPARWQAPAPTALAPQTVKPAAAAADAPASPAEPVVTPRATATNPAGIRF</sequence>
<comment type="caution">
    <text evidence="5">The sequence shown here is derived from an EMBL/GenBank/DDBJ whole genome shotgun (WGS) entry which is preliminary data.</text>
</comment>
<gene>
    <name evidence="5" type="ORF">ACFFGG_02140</name>
</gene>
<feature type="compositionally biased region" description="Low complexity" evidence="1">
    <location>
        <begin position="177"/>
        <end position="195"/>
    </location>
</feature>
<evidence type="ECO:0000313" key="6">
    <source>
        <dbReference type="Proteomes" id="UP001589834"/>
    </source>
</evidence>
<name>A0ABV6PNE7_9BURK</name>
<evidence type="ECO:0000256" key="1">
    <source>
        <dbReference type="SAM" id="MobiDB-lite"/>
    </source>
</evidence>
<feature type="signal peptide" evidence="2">
    <location>
        <begin position="1"/>
        <end position="28"/>
    </location>
</feature>
<dbReference type="Pfam" id="PF00462">
    <property type="entry name" value="Glutaredoxin"/>
    <property type="match status" value="1"/>
</dbReference>
<evidence type="ECO:0000259" key="3">
    <source>
        <dbReference type="Pfam" id="PF00462"/>
    </source>
</evidence>
<dbReference type="Proteomes" id="UP001589834">
    <property type="component" value="Unassembled WGS sequence"/>
</dbReference>
<dbReference type="SUPFAM" id="SSF52833">
    <property type="entry name" value="Thioredoxin-like"/>
    <property type="match status" value="1"/>
</dbReference>
<feature type="region of interest" description="Disordered" evidence="1">
    <location>
        <begin position="41"/>
        <end position="63"/>
    </location>
</feature>
<dbReference type="InterPro" id="IPR036249">
    <property type="entry name" value="Thioredoxin-like_sf"/>
</dbReference>
<keyword evidence="2" id="KW-0732">Signal</keyword>
<dbReference type="Pfam" id="PF13511">
    <property type="entry name" value="DUF4124"/>
    <property type="match status" value="1"/>
</dbReference>
<organism evidence="5 6">
    <name type="scientific">Ottowia pentelensis</name>
    <dbReference type="NCBI Taxonomy" id="511108"/>
    <lineage>
        <taxon>Bacteria</taxon>
        <taxon>Pseudomonadati</taxon>
        <taxon>Pseudomonadota</taxon>
        <taxon>Betaproteobacteria</taxon>
        <taxon>Burkholderiales</taxon>
        <taxon>Comamonadaceae</taxon>
        <taxon>Ottowia</taxon>
    </lineage>
</organism>
<dbReference type="InterPro" id="IPR002109">
    <property type="entry name" value="Glutaredoxin"/>
</dbReference>
<evidence type="ECO:0000313" key="5">
    <source>
        <dbReference type="EMBL" id="MFC0591347.1"/>
    </source>
</evidence>